<dbReference type="Pfam" id="PF01370">
    <property type="entry name" value="Epimerase"/>
    <property type="match status" value="1"/>
</dbReference>
<dbReference type="Pfam" id="PF08338">
    <property type="entry name" value="DUF1731"/>
    <property type="match status" value="1"/>
</dbReference>
<proteinExistence type="inferred from homology"/>
<comment type="similarity">
    <text evidence="1">Belongs to the NAD(P)-dependent epimerase/dehydratase family. SDR39U1 subfamily.</text>
</comment>
<sequence length="297" mass="32858">MNILITGGSGLVGSAFIQRYGDEYSITVLSRHPERARKKLGPTVTVIASLGELENLNHFDAVINLAGEPIADKRWTAAQRERIEKSRWHITDALVGLFEASESPPHTFISGSAIGYYGRQGETPVTETNNTPNDEFSHRLCKYWEDIALRAESDNTRVCLLRTGIVLARQGGALKKMLPPFRFGLGGPMGSGKQMMSWIHINDMTAAIQFLLQQRDCHGPYNLTAPNPVSNATFSKTLGKVLHRPTFFKVPAFVLRLGFGEMSDLLLTGQAVIPERLQQAGFTFEFEDLHPALEACT</sequence>
<dbReference type="Proteomes" id="UP000320359">
    <property type="component" value="Unassembled WGS sequence"/>
</dbReference>
<evidence type="ECO:0000313" key="4">
    <source>
        <dbReference type="EMBL" id="TRW50072.1"/>
    </source>
</evidence>
<dbReference type="PANTHER" id="PTHR11092">
    <property type="entry name" value="SUGAR NUCLEOTIDE EPIMERASE RELATED"/>
    <property type="match status" value="1"/>
</dbReference>
<reference evidence="4 5" key="1">
    <citation type="submission" date="2019-07" db="EMBL/GenBank/DDBJ databases">
        <authorList>
            <person name="Yang M."/>
            <person name="Zhao D."/>
            <person name="Xiang H."/>
        </authorList>
    </citation>
    <scope>NUCLEOTIDE SEQUENCE [LARGE SCALE GENOMIC DNA]</scope>
    <source>
        <strain evidence="4 5">IM1326</strain>
    </source>
</reference>
<evidence type="ECO:0000259" key="2">
    <source>
        <dbReference type="Pfam" id="PF01370"/>
    </source>
</evidence>
<dbReference type="AlphaFoldDB" id="A0A552X4X0"/>
<keyword evidence="5" id="KW-1185">Reference proteome</keyword>
<gene>
    <name evidence="4" type="ORF">FM042_04300</name>
</gene>
<dbReference type="PANTHER" id="PTHR11092:SF0">
    <property type="entry name" value="EPIMERASE FAMILY PROTEIN SDR39U1"/>
    <property type="match status" value="1"/>
</dbReference>
<dbReference type="CDD" id="cd05242">
    <property type="entry name" value="SDR_a8"/>
    <property type="match status" value="1"/>
</dbReference>
<organism evidence="4 5">
    <name type="scientific">Aliidiomarina halalkaliphila</name>
    <dbReference type="NCBI Taxonomy" id="2593535"/>
    <lineage>
        <taxon>Bacteria</taxon>
        <taxon>Pseudomonadati</taxon>
        <taxon>Pseudomonadota</taxon>
        <taxon>Gammaproteobacteria</taxon>
        <taxon>Alteromonadales</taxon>
        <taxon>Idiomarinaceae</taxon>
        <taxon>Aliidiomarina</taxon>
    </lineage>
</organism>
<dbReference type="OrthoDB" id="9801773at2"/>
<feature type="domain" description="NAD-dependent epimerase/dehydratase" evidence="2">
    <location>
        <begin position="3"/>
        <end position="222"/>
    </location>
</feature>
<dbReference type="InterPro" id="IPR013549">
    <property type="entry name" value="DUF1731"/>
</dbReference>
<evidence type="ECO:0000313" key="5">
    <source>
        <dbReference type="Proteomes" id="UP000320359"/>
    </source>
</evidence>
<accession>A0A552X4X0</accession>
<protein>
    <submittedName>
        <fullName evidence="4">TIGR01777 family protein</fullName>
    </submittedName>
</protein>
<dbReference type="SUPFAM" id="SSF51735">
    <property type="entry name" value="NAD(P)-binding Rossmann-fold domains"/>
    <property type="match status" value="1"/>
</dbReference>
<dbReference type="InterPro" id="IPR036291">
    <property type="entry name" value="NAD(P)-bd_dom_sf"/>
</dbReference>
<dbReference type="NCBIfam" id="TIGR01777">
    <property type="entry name" value="yfcH"/>
    <property type="match status" value="1"/>
</dbReference>
<dbReference type="InterPro" id="IPR010099">
    <property type="entry name" value="SDR39U1"/>
</dbReference>
<name>A0A552X4X0_9GAMM</name>
<feature type="domain" description="DUF1731" evidence="3">
    <location>
        <begin position="250"/>
        <end position="295"/>
    </location>
</feature>
<comment type="caution">
    <text evidence="4">The sequence shown here is derived from an EMBL/GenBank/DDBJ whole genome shotgun (WGS) entry which is preliminary data.</text>
</comment>
<dbReference type="RefSeq" id="WP_143234673.1">
    <property type="nucleotide sequence ID" value="NZ_VJWL01000001.1"/>
</dbReference>
<evidence type="ECO:0000256" key="1">
    <source>
        <dbReference type="ARBA" id="ARBA00009353"/>
    </source>
</evidence>
<dbReference type="EMBL" id="VJWL01000001">
    <property type="protein sequence ID" value="TRW50072.1"/>
    <property type="molecule type" value="Genomic_DNA"/>
</dbReference>
<dbReference type="Gene3D" id="3.40.50.720">
    <property type="entry name" value="NAD(P)-binding Rossmann-like Domain"/>
    <property type="match status" value="1"/>
</dbReference>
<evidence type="ECO:0000259" key="3">
    <source>
        <dbReference type="Pfam" id="PF08338"/>
    </source>
</evidence>
<dbReference type="InterPro" id="IPR001509">
    <property type="entry name" value="Epimerase_deHydtase"/>
</dbReference>